<dbReference type="Pfam" id="PF02482">
    <property type="entry name" value="Ribosomal_S30AE"/>
    <property type="match status" value="1"/>
</dbReference>
<dbReference type="NCBIfam" id="TIGR00741">
    <property type="entry name" value="yfiA"/>
    <property type="match status" value="1"/>
</dbReference>
<dbReference type="InterPro" id="IPR036567">
    <property type="entry name" value="RHF-like"/>
</dbReference>
<evidence type="ECO:0000313" key="2">
    <source>
        <dbReference type="Proteomes" id="UP000823612"/>
    </source>
</evidence>
<proteinExistence type="predicted"/>
<dbReference type="Proteomes" id="UP000823612">
    <property type="component" value="Unassembled WGS sequence"/>
</dbReference>
<organism evidence="1 2">
    <name type="scientific">Candidatus Pullibacteroides excrementavium</name>
    <dbReference type="NCBI Taxonomy" id="2840905"/>
    <lineage>
        <taxon>Bacteria</taxon>
        <taxon>Pseudomonadati</taxon>
        <taxon>Bacteroidota</taxon>
        <taxon>Bacteroidia</taxon>
        <taxon>Bacteroidales</taxon>
        <taxon>Candidatus Pullibacteroides</taxon>
    </lineage>
</organism>
<comment type="caution">
    <text evidence="1">The sequence shown here is derived from an EMBL/GenBank/DDBJ whole genome shotgun (WGS) entry which is preliminary data.</text>
</comment>
<name>A0A9D9H2Q7_9BACT</name>
<gene>
    <name evidence="1" type="primary">raiA</name>
    <name evidence="1" type="ORF">IAB08_07020</name>
</gene>
<dbReference type="InterPro" id="IPR003489">
    <property type="entry name" value="RHF/RaiA"/>
</dbReference>
<accession>A0A9D9H2Q7</accession>
<dbReference type="AlphaFoldDB" id="A0A9D9H2Q7"/>
<reference evidence="1" key="2">
    <citation type="journal article" date="2021" name="PeerJ">
        <title>Extensive microbial diversity within the chicken gut microbiome revealed by metagenomics and culture.</title>
        <authorList>
            <person name="Gilroy R."/>
            <person name="Ravi A."/>
            <person name="Getino M."/>
            <person name="Pursley I."/>
            <person name="Horton D.L."/>
            <person name="Alikhan N.F."/>
            <person name="Baker D."/>
            <person name="Gharbi K."/>
            <person name="Hall N."/>
            <person name="Watson M."/>
            <person name="Adriaenssens E.M."/>
            <person name="Foster-Nyarko E."/>
            <person name="Jarju S."/>
            <person name="Secka A."/>
            <person name="Antonio M."/>
            <person name="Oren A."/>
            <person name="Chaudhuri R.R."/>
            <person name="La Ragione R."/>
            <person name="Hildebrand F."/>
            <person name="Pallen M.J."/>
        </authorList>
    </citation>
    <scope>NUCLEOTIDE SEQUENCE</scope>
    <source>
        <strain evidence="1">2889</strain>
    </source>
</reference>
<dbReference type="EMBL" id="JADIMZ010000103">
    <property type="protein sequence ID" value="MBO8433027.1"/>
    <property type="molecule type" value="Genomic_DNA"/>
</dbReference>
<dbReference type="SUPFAM" id="SSF69754">
    <property type="entry name" value="Ribosome binding protein Y (YfiA homologue)"/>
    <property type="match status" value="1"/>
</dbReference>
<reference evidence="1" key="1">
    <citation type="submission" date="2020-10" db="EMBL/GenBank/DDBJ databases">
        <authorList>
            <person name="Gilroy R."/>
        </authorList>
    </citation>
    <scope>NUCLEOTIDE SEQUENCE</scope>
    <source>
        <strain evidence="1">2889</strain>
    </source>
</reference>
<protein>
    <submittedName>
        <fullName evidence="1">Ribosome-associated translation inhibitor RaiA</fullName>
    </submittedName>
</protein>
<dbReference type="Gene3D" id="3.30.160.100">
    <property type="entry name" value="Ribosome hibernation promotion factor-like"/>
    <property type="match status" value="1"/>
</dbReference>
<sequence>MIMEVSLNAVKFKPTSALTEFVDKKVMKVETLLPQAIKAEVTLKVDKEHDVCNKVADVRIVIPGDDLYASKQCDTFEEAVDQCVDALKKQIEKLKDKWNK</sequence>
<evidence type="ECO:0000313" key="1">
    <source>
        <dbReference type="EMBL" id="MBO8433027.1"/>
    </source>
</evidence>